<dbReference type="STRING" id="990371.SAMN05421813_10238"/>
<feature type="transmembrane region" description="Helical" evidence="1">
    <location>
        <begin position="46"/>
        <end position="66"/>
    </location>
</feature>
<sequence>MHPISDKELDKLFQQRFGDFEVEPSNDVWGKISNKMDNKKSGRRSFSPFWMAAASVIVVISAGLWFTRPLEIVKLQGNSEMAEEKVESLVPPTISEPTAEPVQEEPILAELNPGLTEFSPEKSVTNDFKLIAEVPQALPEVKPAAEQPQIVIASNPVKKPIAAQQKQAVKVPARYSGDQSQLDVTQPDMIAKVDVQEEQIIEEERVNTGSKKIRSIGSLVNFVIAQVDKRDDKLIEFKDGVEGSEVSGINLGLVKIKSRK</sequence>
<dbReference type="EMBL" id="FNHH01000002">
    <property type="protein sequence ID" value="SDL75441.1"/>
    <property type="molecule type" value="Genomic_DNA"/>
</dbReference>
<keyword evidence="1" id="KW-1133">Transmembrane helix</keyword>
<keyword evidence="1" id="KW-0812">Transmembrane</keyword>
<evidence type="ECO:0000313" key="2">
    <source>
        <dbReference type="EMBL" id="SDL75441.1"/>
    </source>
</evidence>
<proteinExistence type="predicted"/>
<keyword evidence="3" id="KW-1185">Reference proteome</keyword>
<dbReference type="RefSeq" id="WP_090698534.1">
    <property type="nucleotide sequence ID" value="NZ_FNHH01000002.1"/>
</dbReference>
<protein>
    <submittedName>
        <fullName evidence="2">Uncharacterized protein</fullName>
    </submittedName>
</protein>
<dbReference type="AlphaFoldDB" id="A0A1G9MN41"/>
<accession>A0A1G9MN41</accession>
<gene>
    <name evidence="2" type="ORF">SAMN05421813_10238</name>
</gene>
<organism evidence="2 3">
    <name type="scientific">Daejeonella rubra</name>
    <dbReference type="NCBI Taxonomy" id="990371"/>
    <lineage>
        <taxon>Bacteria</taxon>
        <taxon>Pseudomonadati</taxon>
        <taxon>Bacteroidota</taxon>
        <taxon>Sphingobacteriia</taxon>
        <taxon>Sphingobacteriales</taxon>
        <taxon>Sphingobacteriaceae</taxon>
        <taxon>Daejeonella</taxon>
    </lineage>
</organism>
<keyword evidence="1" id="KW-0472">Membrane</keyword>
<dbReference type="OrthoDB" id="790344at2"/>
<evidence type="ECO:0000313" key="3">
    <source>
        <dbReference type="Proteomes" id="UP000199226"/>
    </source>
</evidence>
<name>A0A1G9MN41_9SPHI</name>
<reference evidence="3" key="1">
    <citation type="submission" date="2016-10" db="EMBL/GenBank/DDBJ databases">
        <authorList>
            <person name="Varghese N."/>
            <person name="Submissions S."/>
        </authorList>
    </citation>
    <scope>NUCLEOTIDE SEQUENCE [LARGE SCALE GENOMIC DNA]</scope>
    <source>
        <strain evidence="3">DSM 24536</strain>
    </source>
</reference>
<evidence type="ECO:0000256" key="1">
    <source>
        <dbReference type="SAM" id="Phobius"/>
    </source>
</evidence>
<dbReference type="Proteomes" id="UP000199226">
    <property type="component" value="Unassembled WGS sequence"/>
</dbReference>